<keyword evidence="1" id="KW-1133">Transmembrane helix</keyword>
<accession>A0AB33R4R2</accession>
<evidence type="ECO:0000256" key="1">
    <source>
        <dbReference type="SAM" id="Phobius"/>
    </source>
</evidence>
<keyword evidence="1" id="KW-0812">Transmembrane</keyword>
<gene>
    <name evidence="2" type="ORF">SDSE_0279</name>
</gene>
<dbReference type="EMBL" id="HE858529">
    <property type="protein sequence ID" value="CCI61790.1"/>
    <property type="molecule type" value="Genomic_DNA"/>
</dbReference>
<evidence type="ECO:0000313" key="2">
    <source>
        <dbReference type="EMBL" id="CCI61790.1"/>
    </source>
</evidence>
<feature type="transmembrane region" description="Helical" evidence="1">
    <location>
        <begin position="15"/>
        <end position="35"/>
    </location>
</feature>
<protein>
    <submittedName>
        <fullName evidence="2">Uncharacterized protein</fullName>
    </submittedName>
</protein>
<dbReference type="KEGG" id="sdc:SDSE_0279"/>
<sequence>MLADREEEKTEPKKGFPWLLSGLVAVVALSLFLVIQKVAKRK</sequence>
<name>A0AB33R4R2_STREQ</name>
<reference evidence="2 3" key="1">
    <citation type="submission" date="2012-05" db="EMBL/GenBank/DDBJ databases">
        <title>Complete genome sequence of a Streptococcus dysgalactiae subsp. equisimilis strain possessing Lancefield's group A antigen.</title>
        <authorList>
            <person name="Luetticken R."/>
            <person name="Bruellhoff K."/>
            <person name="Van der Linden M."/>
            <person name="Peltroche-Llacsahuanga H."/>
            <person name="Blom J."/>
            <person name="Weber-Lehmann J."/>
            <person name="Ferretti J.J."/>
            <person name="McShan W.M."/>
        </authorList>
    </citation>
    <scope>NUCLEOTIDE SEQUENCE [LARGE SCALE GENOMIC DNA]</scope>
    <source>
        <strain evidence="2 3">AC-2713</strain>
    </source>
</reference>
<organism evidence="2 3">
    <name type="scientific">Streptococcus dysgalactiae subsp. equisimilis AC-2713</name>
    <dbReference type="NCBI Taxonomy" id="759913"/>
    <lineage>
        <taxon>Bacteria</taxon>
        <taxon>Bacillati</taxon>
        <taxon>Bacillota</taxon>
        <taxon>Bacilli</taxon>
        <taxon>Lactobacillales</taxon>
        <taxon>Streptococcaceae</taxon>
        <taxon>Streptococcus</taxon>
    </lineage>
</organism>
<dbReference type="Proteomes" id="UP000009215">
    <property type="component" value="Chromosome"/>
</dbReference>
<keyword evidence="1" id="KW-0472">Membrane</keyword>
<proteinExistence type="predicted"/>
<evidence type="ECO:0000313" key="3">
    <source>
        <dbReference type="Proteomes" id="UP000009215"/>
    </source>
</evidence>
<dbReference type="AlphaFoldDB" id="A0AB33R4R2"/>